<proteinExistence type="predicted"/>
<evidence type="ECO:0000313" key="2">
    <source>
        <dbReference type="Proteomes" id="UP000310458"/>
    </source>
</evidence>
<gene>
    <name evidence="1" type="ORF">FEF26_12320</name>
</gene>
<evidence type="ECO:0000313" key="1">
    <source>
        <dbReference type="EMBL" id="TLP94187.1"/>
    </source>
</evidence>
<protein>
    <submittedName>
        <fullName evidence="1">GAF domain-containing protein</fullName>
    </submittedName>
</protein>
<comment type="caution">
    <text evidence="1">The sequence shown here is derived from an EMBL/GenBank/DDBJ whole genome shotgun (WGS) entry which is preliminary data.</text>
</comment>
<dbReference type="SUPFAM" id="SSF55781">
    <property type="entry name" value="GAF domain-like"/>
    <property type="match status" value="1"/>
</dbReference>
<dbReference type="Proteomes" id="UP000310458">
    <property type="component" value="Unassembled WGS sequence"/>
</dbReference>
<keyword evidence="2" id="KW-1185">Reference proteome</keyword>
<name>A0A5R9B8G4_9MICC</name>
<sequence length="200" mass="22003">MRHPPAISGRSPAVVTLSTRVWAGKSCSRIVREELGVACNWCAAGASGVELEICRLSQWFQDPQHIAQDSTGPLFPRSGVADCGFDEGPCLSEQRTNTVIRDPDVRYEKRWPRYMDNVRQHGLRSIFAVPVELHDTASAAMNFYTVEPGEFVEDDAVSAQRYADVASTVLGIAVPIPSLAETAGQRWNRGPQSTWLRASS</sequence>
<dbReference type="RefSeq" id="WP_138253841.1">
    <property type="nucleotide sequence ID" value="NZ_VAVZ01000037.1"/>
</dbReference>
<dbReference type="AlphaFoldDB" id="A0A5R9B8G4"/>
<dbReference type="InterPro" id="IPR029016">
    <property type="entry name" value="GAF-like_dom_sf"/>
</dbReference>
<dbReference type="EMBL" id="VAVZ01000037">
    <property type="protein sequence ID" value="TLP94187.1"/>
    <property type="molecule type" value="Genomic_DNA"/>
</dbReference>
<organism evidence="1 2">
    <name type="scientific">Nesterenkonia salmonea</name>
    <dbReference type="NCBI Taxonomy" id="1804987"/>
    <lineage>
        <taxon>Bacteria</taxon>
        <taxon>Bacillati</taxon>
        <taxon>Actinomycetota</taxon>
        <taxon>Actinomycetes</taxon>
        <taxon>Micrococcales</taxon>
        <taxon>Micrococcaceae</taxon>
        <taxon>Nesterenkonia</taxon>
    </lineage>
</organism>
<accession>A0A5R9B8G4</accession>
<dbReference type="Gene3D" id="3.30.450.40">
    <property type="match status" value="1"/>
</dbReference>
<reference evidence="1 2" key="1">
    <citation type="submission" date="2019-05" db="EMBL/GenBank/DDBJ databases">
        <title>Nesterenkonia sp. GY074 isolated from the Southern Atlantic Ocean.</title>
        <authorList>
            <person name="Zhang G."/>
        </authorList>
    </citation>
    <scope>NUCLEOTIDE SEQUENCE [LARGE SCALE GENOMIC DNA]</scope>
    <source>
        <strain evidence="1 2">GY074</strain>
    </source>
</reference>
<dbReference type="OrthoDB" id="3820533at2"/>